<proteinExistence type="predicted"/>
<comment type="caution">
    <text evidence="2">The sequence shown here is derived from an EMBL/GenBank/DDBJ whole genome shotgun (WGS) entry which is preliminary data.</text>
</comment>
<keyword evidence="3" id="KW-1185">Reference proteome</keyword>
<keyword evidence="1" id="KW-0732">Signal</keyword>
<dbReference type="RefSeq" id="WP_184455216.1">
    <property type="nucleotide sequence ID" value="NZ_JACIFV010000005.1"/>
</dbReference>
<accession>A0A7W6MFJ7</accession>
<dbReference type="AlphaFoldDB" id="A0A7W6MFJ7"/>
<evidence type="ECO:0000313" key="2">
    <source>
        <dbReference type="EMBL" id="MBB4191759.1"/>
    </source>
</evidence>
<evidence type="ECO:0000313" key="3">
    <source>
        <dbReference type="Proteomes" id="UP000524492"/>
    </source>
</evidence>
<protein>
    <submittedName>
        <fullName evidence="2">Uncharacterized protein</fullName>
    </submittedName>
</protein>
<reference evidence="2 3" key="1">
    <citation type="submission" date="2020-08" db="EMBL/GenBank/DDBJ databases">
        <title>Genomic Encyclopedia of Type Strains, Phase IV (KMG-V): Genome sequencing to study the core and pangenomes of soil and plant-associated prokaryotes.</title>
        <authorList>
            <person name="Whitman W."/>
        </authorList>
    </citation>
    <scope>NUCLEOTIDE SEQUENCE [LARGE SCALE GENOMIC DNA]</scope>
    <source>
        <strain evidence="2 3">SEMIA 4074</strain>
    </source>
</reference>
<organism evidence="2 3">
    <name type="scientific">Rhizobium aethiopicum</name>
    <dbReference type="NCBI Taxonomy" id="1138170"/>
    <lineage>
        <taxon>Bacteria</taxon>
        <taxon>Pseudomonadati</taxon>
        <taxon>Pseudomonadota</taxon>
        <taxon>Alphaproteobacteria</taxon>
        <taxon>Hyphomicrobiales</taxon>
        <taxon>Rhizobiaceae</taxon>
        <taxon>Rhizobium/Agrobacterium group</taxon>
        <taxon>Rhizobium</taxon>
    </lineage>
</organism>
<feature type="chain" id="PRO_5030836424" evidence="1">
    <location>
        <begin position="24"/>
        <end position="123"/>
    </location>
</feature>
<dbReference type="PROSITE" id="PS51257">
    <property type="entry name" value="PROKAR_LIPOPROTEIN"/>
    <property type="match status" value="1"/>
</dbReference>
<name>A0A7W6MFJ7_9HYPH</name>
<dbReference type="EMBL" id="JACIFV010000005">
    <property type="protein sequence ID" value="MBB4191759.1"/>
    <property type="molecule type" value="Genomic_DNA"/>
</dbReference>
<feature type="signal peptide" evidence="1">
    <location>
        <begin position="1"/>
        <end position="23"/>
    </location>
</feature>
<dbReference type="Proteomes" id="UP000524492">
    <property type="component" value="Unassembled WGS sequence"/>
</dbReference>
<sequence length="123" mass="12638">MRMLALITMFLGWLIYSAMSAWAGCPTCASMNAPTAGDSGSMQHEMAGMHMPKEAGQAAAPLKDPCASGNSAHMPLCAACLLLPPAVMAVAGGKADFGYSAPPLARALDDDRPAPQAPPPRLV</sequence>
<gene>
    <name evidence="2" type="ORF">GGD53_001912</name>
</gene>
<evidence type="ECO:0000256" key="1">
    <source>
        <dbReference type="SAM" id="SignalP"/>
    </source>
</evidence>